<sequence>MLRTPRHFVSSTCLENIDMKIMSFFERSSGSSGRNQYTTNLWYMQYLLRRPYASHRPSSKLGDPMNDAEMLTTRTVSLAAAIFSLRDTLATNTASGDGFAQWFTTNY</sequence>
<accession>A0A9W6ZPY6</accession>
<evidence type="ECO:0000313" key="1">
    <source>
        <dbReference type="EMBL" id="GMH54270.1"/>
    </source>
</evidence>
<dbReference type="Proteomes" id="UP001165122">
    <property type="component" value="Unassembled WGS sequence"/>
</dbReference>
<gene>
    <name evidence="1" type="ORF">TrLO_g6406</name>
</gene>
<reference evidence="2" key="1">
    <citation type="journal article" date="2023" name="Commun. Biol.">
        <title>Genome analysis of Parmales, the sister group of diatoms, reveals the evolutionary specialization of diatoms from phago-mixotrophs to photoautotrophs.</title>
        <authorList>
            <person name="Ban H."/>
            <person name="Sato S."/>
            <person name="Yoshikawa S."/>
            <person name="Yamada K."/>
            <person name="Nakamura Y."/>
            <person name="Ichinomiya M."/>
            <person name="Sato N."/>
            <person name="Blanc-Mathieu R."/>
            <person name="Endo H."/>
            <person name="Kuwata A."/>
            <person name="Ogata H."/>
        </authorList>
    </citation>
    <scope>NUCLEOTIDE SEQUENCE [LARGE SCALE GENOMIC DNA]</scope>
    <source>
        <strain evidence="2">NIES 3700</strain>
    </source>
</reference>
<proteinExistence type="predicted"/>
<comment type="caution">
    <text evidence="1">The sequence shown here is derived from an EMBL/GenBank/DDBJ whole genome shotgun (WGS) entry which is preliminary data.</text>
</comment>
<organism evidence="1 2">
    <name type="scientific">Triparma laevis f. longispina</name>
    <dbReference type="NCBI Taxonomy" id="1714387"/>
    <lineage>
        <taxon>Eukaryota</taxon>
        <taxon>Sar</taxon>
        <taxon>Stramenopiles</taxon>
        <taxon>Ochrophyta</taxon>
        <taxon>Bolidophyceae</taxon>
        <taxon>Parmales</taxon>
        <taxon>Triparmaceae</taxon>
        <taxon>Triparma</taxon>
    </lineage>
</organism>
<dbReference type="EMBL" id="BRXW01000432">
    <property type="protein sequence ID" value="GMH54270.1"/>
    <property type="molecule type" value="Genomic_DNA"/>
</dbReference>
<name>A0A9W6ZPY6_9STRA</name>
<evidence type="ECO:0000313" key="2">
    <source>
        <dbReference type="Proteomes" id="UP001165122"/>
    </source>
</evidence>
<dbReference type="AlphaFoldDB" id="A0A9W6ZPY6"/>
<keyword evidence="2" id="KW-1185">Reference proteome</keyword>
<protein>
    <submittedName>
        <fullName evidence="1">Uncharacterized protein</fullName>
    </submittedName>
</protein>